<dbReference type="EMBL" id="CP072133">
    <property type="protein sequence ID" value="QTH71602.1"/>
    <property type="molecule type" value="Genomic_DNA"/>
</dbReference>
<feature type="signal peptide" evidence="1">
    <location>
        <begin position="1"/>
        <end position="22"/>
    </location>
</feature>
<evidence type="ECO:0000256" key="1">
    <source>
        <dbReference type="SAM" id="SignalP"/>
    </source>
</evidence>
<dbReference type="RefSeq" id="WP_208843228.1">
    <property type="nucleotide sequence ID" value="NZ_CP072133.1"/>
</dbReference>
<keyword evidence="1" id="KW-0732">Signal</keyword>
<name>A0A975DI70_9GAMM</name>
<organism evidence="2 3">
    <name type="scientific">Pseudoalteromonas xiamenensis</name>
    <dbReference type="NCBI Taxonomy" id="882626"/>
    <lineage>
        <taxon>Bacteria</taxon>
        <taxon>Pseudomonadati</taxon>
        <taxon>Pseudomonadota</taxon>
        <taxon>Gammaproteobacteria</taxon>
        <taxon>Alteromonadales</taxon>
        <taxon>Pseudoalteromonadaceae</taxon>
        <taxon>Pseudoalteromonas</taxon>
    </lineage>
</organism>
<reference evidence="2" key="1">
    <citation type="submission" date="2021-03" db="EMBL/GenBank/DDBJ databases">
        <title>Complete Genome of Pseudoalteromonas xiamenensis STKMTI.2, a new potential marine bacterium producing anti-Vibrio compounds.</title>
        <authorList>
            <person name="Handayani D.P."/>
            <person name="Isnansetyo A."/>
            <person name="Istiqomah I."/>
            <person name="Jumina J."/>
        </authorList>
    </citation>
    <scope>NUCLEOTIDE SEQUENCE</scope>
    <source>
        <strain evidence="2">STKMTI.2</strain>
    </source>
</reference>
<proteinExistence type="predicted"/>
<dbReference type="Proteomes" id="UP000664904">
    <property type="component" value="Chromosome"/>
</dbReference>
<dbReference type="InterPro" id="IPR021431">
    <property type="entry name" value="DUF3080"/>
</dbReference>
<accession>A0A975DI70</accession>
<dbReference type="Pfam" id="PF11279">
    <property type="entry name" value="DUF3080"/>
    <property type="match status" value="1"/>
</dbReference>
<dbReference type="AlphaFoldDB" id="A0A975DI70"/>
<dbReference type="PROSITE" id="PS51257">
    <property type="entry name" value="PROKAR_LIPOPROTEIN"/>
    <property type="match status" value="1"/>
</dbReference>
<gene>
    <name evidence="2" type="ORF">J5O05_01085</name>
</gene>
<protein>
    <submittedName>
        <fullName evidence="2">DUF3080 family protein</fullName>
    </submittedName>
</protein>
<evidence type="ECO:0000313" key="3">
    <source>
        <dbReference type="Proteomes" id="UP000664904"/>
    </source>
</evidence>
<keyword evidence="3" id="KW-1185">Reference proteome</keyword>
<evidence type="ECO:0000313" key="2">
    <source>
        <dbReference type="EMBL" id="QTH71602.1"/>
    </source>
</evidence>
<feature type="chain" id="PRO_5037884795" evidence="1">
    <location>
        <begin position="23"/>
        <end position="339"/>
    </location>
</feature>
<sequence>MRRLLLTSISLLGLLIGCSSQPSDDYAEYQKRLANVVDVTYNTISYSGLVKLTPPSLPKEPTISLIELASINHCEVSRFIAEHNNQLGKVAVPSEQLKYAIRFIQLMPKCIESLDDKNAQLKSTLANALIAKKQAASMLFQLMLSREREMQSLLIATSKEIPVLGIEGKEAAIESLTRLVSINAKIDAQDFDAITPQDITLALKNLNQNSYVSALISSTVKQTNFNEQTTVSLNTIDLQNTLCKKGRAKNKAEILSNVFQTFYIAPIQPYQSQLVGSLEQISPLLYKLYAKTPSLAIKFDATNEASLLAKLKDSAKEHVKWWQGFYKSCEINPFNSKAR</sequence>
<dbReference type="KEGG" id="pxi:J5O05_01085"/>